<dbReference type="InterPro" id="IPR017896">
    <property type="entry name" value="4Fe4S_Fe-S-bd"/>
</dbReference>
<dbReference type="AlphaFoldDB" id="A0A7K0KFW6"/>
<feature type="domain" description="4Fe-4S ferredoxin-type" evidence="4">
    <location>
        <begin position="185"/>
        <end position="214"/>
    </location>
</feature>
<dbReference type="Gene3D" id="3.40.50.360">
    <property type="match status" value="1"/>
</dbReference>
<feature type="domain" description="4Fe-4S ferredoxin-type" evidence="4">
    <location>
        <begin position="215"/>
        <end position="245"/>
    </location>
</feature>
<dbReference type="Pfam" id="PF13237">
    <property type="entry name" value="Fer4_10"/>
    <property type="match status" value="1"/>
</dbReference>
<evidence type="ECO:0000313" key="5">
    <source>
        <dbReference type="EMBL" id="MST84821.1"/>
    </source>
</evidence>
<dbReference type="RefSeq" id="WP_154534401.1">
    <property type="nucleotide sequence ID" value="NZ_VUNG01000022.1"/>
</dbReference>
<dbReference type="SUPFAM" id="SSF54862">
    <property type="entry name" value="4Fe-4S ferredoxins"/>
    <property type="match status" value="1"/>
</dbReference>
<gene>
    <name evidence="5" type="ORF">FYJ73_09105</name>
</gene>
<protein>
    <submittedName>
        <fullName evidence="5">4Fe-4S dicluster domain-containing protein</fullName>
    </submittedName>
</protein>
<dbReference type="GO" id="GO:0051536">
    <property type="term" value="F:iron-sulfur cluster binding"/>
    <property type="evidence" value="ECO:0007669"/>
    <property type="project" value="UniProtKB-KW"/>
</dbReference>
<keyword evidence="1" id="KW-0479">Metal-binding</keyword>
<dbReference type="PROSITE" id="PS00198">
    <property type="entry name" value="4FE4S_FER_1"/>
    <property type="match status" value="2"/>
</dbReference>
<evidence type="ECO:0000259" key="4">
    <source>
        <dbReference type="PROSITE" id="PS51379"/>
    </source>
</evidence>
<comment type="caution">
    <text evidence="5">The sequence shown here is derived from an EMBL/GenBank/DDBJ whole genome shotgun (WGS) entry which is preliminary data.</text>
</comment>
<evidence type="ECO:0000256" key="2">
    <source>
        <dbReference type="ARBA" id="ARBA00023004"/>
    </source>
</evidence>
<dbReference type="InterPro" id="IPR047964">
    <property type="entry name" value="EFR1-like"/>
</dbReference>
<organism evidence="5 6">
    <name type="scientific">Hallella mizrahii</name>
    <dbReference type="NCBI Taxonomy" id="2606637"/>
    <lineage>
        <taxon>Bacteria</taxon>
        <taxon>Pseudomonadati</taxon>
        <taxon>Bacteroidota</taxon>
        <taxon>Bacteroidia</taxon>
        <taxon>Bacteroidales</taxon>
        <taxon>Prevotellaceae</taxon>
        <taxon>Hallella</taxon>
    </lineage>
</organism>
<reference evidence="5 6" key="1">
    <citation type="submission" date="2019-08" db="EMBL/GenBank/DDBJ databases">
        <title>In-depth cultivation of the pig gut microbiome towards novel bacterial diversity and tailored functional studies.</title>
        <authorList>
            <person name="Wylensek D."/>
            <person name="Hitch T.C.A."/>
            <person name="Clavel T."/>
        </authorList>
    </citation>
    <scope>NUCLEOTIDE SEQUENCE [LARGE SCALE GENOMIC DNA]</scope>
    <source>
        <strain evidence="5 6">LKV-178-WT-2A</strain>
    </source>
</reference>
<dbReference type="InterPro" id="IPR029039">
    <property type="entry name" value="Flavoprotein-like_sf"/>
</dbReference>
<dbReference type="SUPFAM" id="SSF52218">
    <property type="entry name" value="Flavoproteins"/>
    <property type="match status" value="1"/>
</dbReference>
<evidence type="ECO:0000256" key="1">
    <source>
        <dbReference type="ARBA" id="ARBA00022723"/>
    </source>
</evidence>
<dbReference type="PROSITE" id="PS51379">
    <property type="entry name" value="4FE4S_FER_2"/>
    <property type="match status" value="2"/>
</dbReference>
<dbReference type="EMBL" id="VUNG01000022">
    <property type="protein sequence ID" value="MST84821.1"/>
    <property type="molecule type" value="Genomic_DNA"/>
</dbReference>
<name>A0A7K0KFW6_9BACT</name>
<sequence>MIFFFSATGNTAWAAKQLGFYTSDRLINIAKNSAEPFTAQLEPGEDIGFCFPIHGWRPPRIVVDFVKQLVIDTTGHYVYALCTAGDTVGEAMDIFRHVLSEKGIKLDAAFSLLMPESYVGLPFMDVDKKEREKAKQDKAAEDLKGFAQLIEQHQKHVERLTIGRWPRINSRVLGAAFYRWLITDKPFHVVSDRCVKCGICASVCPVHDIDGGLGKEPRWLHNGQCLTCFACYHHCPHHAIEFGNRTKHKGQYFFGRRKL</sequence>
<keyword evidence="6" id="KW-1185">Reference proteome</keyword>
<proteinExistence type="predicted"/>
<dbReference type="Gene3D" id="3.30.70.20">
    <property type="match status" value="1"/>
</dbReference>
<keyword evidence="3" id="KW-0411">Iron-sulfur</keyword>
<dbReference type="InterPro" id="IPR017900">
    <property type="entry name" value="4Fe4S_Fe_S_CS"/>
</dbReference>
<keyword evidence="2" id="KW-0408">Iron</keyword>
<accession>A0A7K0KFW6</accession>
<evidence type="ECO:0000313" key="6">
    <source>
        <dbReference type="Proteomes" id="UP000438914"/>
    </source>
</evidence>
<dbReference type="GO" id="GO:0046872">
    <property type="term" value="F:metal ion binding"/>
    <property type="evidence" value="ECO:0007669"/>
    <property type="project" value="UniProtKB-KW"/>
</dbReference>
<dbReference type="Proteomes" id="UP000438914">
    <property type="component" value="Unassembled WGS sequence"/>
</dbReference>
<evidence type="ECO:0000256" key="3">
    <source>
        <dbReference type="ARBA" id="ARBA00023014"/>
    </source>
</evidence>
<dbReference type="NCBIfam" id="NF038196">
    <property type="entry name" value="ferrodoxin_EFR1"/>
    <property type="match status" value="1"/>
</dbReference>